<dbReference type="GO" id="GO:0006633">
    <property type="term" value="P:fatty acid biosynthetic process"/>
    <property type="evidence" value="ECO:0007669"/>
    <property type="project" value="UniProtKB-UniRule"/>
</dbReference>
<keyword evidence="6 9" id="KW-0443">Lipid metabolism</keyword>
<dbReference type="CDD" id="cd01288">
    <property type="entry name" value="FabZ"/>
    <property type="match status" value="1"/>
</dbReference>
<evidence type="ECO:0000256" key="9">
    <source>
        <dbReference type="HAMAP-Rule" id="MF_00406"/>
    </source>
</evidence>
<name>A0A0F3N6T6_9RICK</name>
<dbReference type="GO" id="GO:0016020">
    <property type="term" value="C:membrane"/>
    <property type="evidence" value="ECO:0007669"/>
    <property type="project" value="GOC"/>
</dbReference>
<feature type="active site" evidence="9">
    <location>
        <position position="49"/>
    </location>
</feature>
<protein>
    <recommendedName>
        <fullName evidence="9">3-hydroxyacyl-[acyl-carrier-protein] dehydratase FabZ</fullName>
        <ecNumber evidence="9">4.2.1.59</ecNumber>
    </recommendedName>
    <alternativeName>
        <fullName evidence="9">(3R)-hydroxymyristoyl-[acyl-carrier-protein] dehydratase</fullName>
        <shortName evidence="9">(3R)-hydroxymyristoyl-ACP dehydrase</shortName>
    </alternativeName>
    <alternativeName>
        <fullName evidence="9">Beta-hydroxyacyl-ACP dehydratase</fullName>
    </alternativeName>
</protein>
<dbReference type="FunFam" id="3.10.129.10:FF:000001">
    <property type="entry name" value="3-hydroxyacyl-[acyl-carrier-protein] dehydratase FabZ"/>
    <property type="match status" value="1"/>
</dbReference>
<evidence type="ECO:0000256" key="1">
    <source>
        <dbReference type="ARBA" id="ARBA00004496"/>
    </source>
</evidence>
<dbReference type="NCBIfam" id="NF000582">
    <property type="entry name" value="PRK00006.1"/>
    <property type="match status" value="1"/>
</dbReference>
<dbReference type="InterPro" id="IPR010084">
    <property type="entry name" value="FabZ"/>
</dbReference>
<evidence type="ECO:0000256" key="2">
    <source>
        <dbReference type="ARBA" id="ARBA00009174"/>
    </source>
</evidence>
<keyword evidence="7 9" id="KW-0456">Lyase</keyword>
<keyword evidence="4 9" id="KW-0444">Lipid biosynthesis</keyword>
<comment type="subcellular location">
    <subcellularLocation>
        <location evidence="1 9">Cytoplasm</location>
    </subcellularLocation>
</comment>
<dbReference type="NCBIfam" id="TIGR01750">
    <property type="entry name" value="fabZ"/>
    <property type="match status" value="1"/>
</dbReference>
<comment type="function">
    <text evidence="8 9">Involved in unsaturated fatty acids biosynthesis. Catalyzes the dehydration of short chain beta-hydroxyacyl-ACPs and long chain saturated and unsaturated beta-hydroxyacyl-ACPs.</text>
</comment>
<evidence type="ECO:0000256" key="3">
    <source>
        <dbReference type="ARBA" id="ARBA00022490"/>
    </source>
</evidence>
<evidence type="ECO:0000313" key="11">
    <source>
        <dbReference type="Proteomes" id="UP000033546"/>
    </source>
</evidence>
<accession>A0A0F3N6T6</accession>
<sequence>MQFNIQEIIRMIPHSYPFLLIDKVTACTPNESVIAIKNVTFNEPFFIGHFPGNPIMPGVLIVEAMAQACIICVISDTQEHNMQNYSVYFMSIELAKFRKPVIPGDTLVFEVSVIHRRKNTCRFQCYAHVEDTLVAEAQILAMIKQNAA</sequence>
<evidence type="ECO:0000256" key="4">
    <source>
        <dbReference type="ARBA" id="ARBA00022516"/>
    </source>
</evidence>
<dbReference type="EC" id="4.2.1.59" evidence="9"/>
<dbReference type="InterPro" id="IPR029069">
    <property type="entry name" value="HotDog_dom_sf"/>
</dbReference>
<evidence type="ECO:0000256" key="7">
    <source>
        <dbReference type="ARBA" id="ARBA00023239"/>
    </source>
</evidence>
<reference evidence="10 11" key="1">
    <citation type="submission" date="2015-02" db="EMBL/GenBank/DDBJ databases">
        <title>Genome Sequencing of Rickettsiales.</title>
        <authorList>
            <person name="Daugherty S.C."/>
            <person name="Su Q."/>
            <person name="Abolude K."/>
            <person name="Beier-Sexton M."/>
            <person name="Carlyon J.A."/>
            <person name="Carter R."/>
            <person name="Day N.P."/>
            <person name="Dumler S.J."/>
            <person name="Dyachenko V."/>
            <person name="Godinez A."/>
            <person name="Kurtti T.J."/>
            <person name="Lichay M."/>
            <person name="Mullins K.E."/>
            <person name="Ott S."/>
            <person name="Pappas-Brown V."/>
            <person name="Paris D.H."/>
            <person name="Patel P."/>
            <person name="Richards A.L."/>
            <person name="Sadzewicz L."/>
            <person name="Sears K."/>
            <person name="Seidman D."/>
            <person name="Sengamalay N."/>
            <person name="Stenos J."/>
            <person name="Tallon L.J."/>
            <person name="Vincent G."/>
            <person name="Fraser C.M."/>
            <person name="Munderloh U."/>
            <person name="Dunning-Hotopp J.C."/>
        </authorList>
    </citation>
    <scope>NUCLEOTIDE SEQUENCE [LARGE SCALE GENOMIC DNA]</scope>
    <source>
        <strain evidence="10 11">EmCRT</strain>
    </source>
</reference>
<dbReference type="GO" id="GO:0019171">
    <property type="term" value="F:(3R)-hydroxyacyl-[acyl-carrier-protein] dehydratase activity"/>
    <property type="evidence" value="ECO:0007669"/>
    <property type="project" value="UniProtKB-EC"/>
</dbReference>
<evidence type="ECO:0000256" key="5">
    <source>
        <dbReference type="ARBA" id="ARBA00022556"/>
    </source>
</evidence>
<proteinExistence type="inferred from homology"/>
<evidence type="ECO:0000256" key="6">
    <source>
        <dbReference type="ARBA" id="ARBA00023098"/>
    </source>
</evidence>
<dbReference type="HAMAP" id="MF_00406">
    <property type="entry name" value="FabZ"/>
    <property type="match status" value="1"/>
</dbReference>
<keyword evidence="5 9" id="KW-0441">Lipid A biosynthesis</keyword>
<dbReference type="GO" id="GO:0009245">
    <property type="term" value="P:lipid A biosynthetic process"/>
    <property type="evidence" value="ECO:0007669"/>
    <property type="project" value="UniProtKB-UniRule"/>
</dbReference>
<dbReference type="PANTHER" id="PTHR30272:SF1">
    <property type="entry name" value="3-HYDROXYACYL-[ACYL-CARRIER-PROTEIN] DEHYDRATASE"/>
    <property type="match status" value="1"/>
</dbReference>
<dbReference type="SUPFAM" id="SSF54637">
    <property type="entry name" value="Thioesterase/thiol ester dehydrase-isomerase"/>
    <property type="match status" value="1"/>
</dbReference>
<dbReference type="Gene3D" id="3.10.129.10">
    <property type="entry name" value="Hotdog Thioesterase"/>
    <property type="match status" value="1"/>
</dbReference>
<gene>
    <name evidence="9 10" type="primary">fabZ</name>
    <name evidence="10" type="ORF">EMUCRT_0895</name>
</gene>
<dbReference type="GO" id="GO:0005737">
    <property type="term" value="C:cytoplasm"/>
    <property type="evidence" value="ECO:0007669"/>
    <property type="project" value="UniProtKB-SubCell"/>
</dbReference>
<comment type="caution">
    <text evidence="10">The sequence shown here is derived from an EMBL/GenBank/DDBJ whole genome shotgun (WGS) entry which is preliminary data.</text>
</comment>
<dbReference type="Proteomes" id="UP000033546">
    <property type="component" value="Unassembled WGS sequence"/>
</dbReference>
<evidence type="ECO:0000256" key="8">
    <source>
        <dbReference type="ARBA" id="ARBA00025049"/>
    </source>
</evidence>
<dbReference type="PATRIC" id="fig|1359167.3.peg.861"/>
<comment type="catalytic activity">
    <reaction evidence="9">
        <text>a (3R)-hydroxyacyl-[ACP] = a (2E)-enoyl-[ACP] + H2O</text>
        <dbReference type="Rhea" id="RHEA:13097"/>
        <dbReference type="Rhea" id="RHEA-COMP:9925"/>
        <dbReference type="Rhea" id="RHEA-COMP:9945"/>
        <dbReference type="ChEBI" id="CHEBI:15377"/>
        <dbReference type="ChEBI" id="CHEBI:78784"/>
        <dbReference type="ChEBI" id="CHEBI:78827"/>
        <dbReference type="EC" id="4.2.1.59"/>
    </reaction>
</comment>
<comment type="similarity">
    <text evidence="2 9">Belongs to the thioester dehydratase family. FabZ subfamily.</text>
</comment>
<dbReference type="PANTHER" id="PTHR30272">
    <property type="entry name" value="3-HYDROXYACYL-[ACYL-CARRIER-PROTEIN] DEHYDRATASE"/>
    <property type="match status" value="1"/>
</dbReference>
<organism evidence="10 11">
    <name type="scientific">Ehrlichia cf. muris str. EmCRT</name>
    <dbReference type="NCBI Taxonomy" id="1359167"/>
    <lineage>
        <taxon>Bacteria</taxon>
        <taxon>Pseudomonadati</taxon>
        <taxon>Pseudomonadota</taxon>
        <taxon>Alphaproteobacteria</taxon>
        <taxon>Rickettsiales</taxon>
        <taxon>Anaplasmataceae</taxon>
        <taxon>Ehrlichia</taxon>
    </lineage>
</organism>
<keyword evidence="3 9" id="KW-0963">Cytoplasm</keyword>
<evidence type="ECO:0000313" key="10">
    <source>
        <dbReference type="EMBL" id="KJV63441.1"/>
    </source>
</evidence>
<dbReference type="AlphaFoldDB" id="A0A0F3N6T6"/>
<dbReference type="RefSeq" id="WP_045805173.1">
    <property type="nucleotide sequence ID" value="NZ_LANU01000003.1"/>
</dbReference>
<dbReference type="InterPro" id="IPR013114">
    <property type="entry name" value="FabA_FabZ"/>
</dbReference>
<dbReference type="Pfam" id="PF07977">
    <property type="entry name" value="FabA"/>
    <property type="match status" value="1"/>
</dbReference>
<dbReference type="EMBL" id="LANU01000003">
    <property type="protein sequence ID" value="KJV63441.1"/>
    <property type="molecule type" value="Genomic_DNA"/>
</dbReference>